<reference evidence="1" key="2">
    <citation type="submission" date="2019-11" db="EMBL/GenBank/DDBJ databases">
        <title>Spread of Macrolides and rifampicin resistant Rhodococcus equi in clinical isolates in the USA.</title>
        <authorList>
            <person name="Alvarez-Narvaez S."/>
            <person name="Huber L."/>
            <person name="Cohen N.D."/>
            <person name="Slovis N."/>
            <person name="Greiter M."/>
            <person name="Giguere S."/>
            <person name="Hart K."/>
        </authorList>
    </citation>
    <scope>NUCLEOTIDE SEQUENCE</scope>
    <source>
        <strain evidence="1">Lh_38</strain>
    </source>
</reference>
<dbReference type="Proteomes" id="UP000193518">
    <property type="component" value="Unassembled WGS sequence"/>
</dbReference>
<evidence type="ECO:0000313" key="2">
    <source>
        <dbReference type="EMBL" id="ORM22482.1"/>
    </source>
</evidence>
<dbReference type="EMBL" id="LWIC01000010">
    <property type="protein sequence ID" value="ORM22482.1"/>
    <property type="molecule type" value="Genomic_DNA"/>
</dbReference>
<sequence>MRDPERIDPILTKLGQIWHENPDLRLPQLLVALAKTGEAMPQFFYTEDDHIEAAIDAALDAGLGG</sequence>
<reference evidence="2 3" key="1">
    <citation type="journal article" date="2016" name="Genome Biol. Evol.">
        <title>Pangenome and Phylogenomic Analysis of the Pathogenic Actinobacterium Rhodococcus equi.</title>
        <authorList>
            <person name="Anastasi E."/>
            <person name="MacArthur I."/>
            <person name="Scortti M."/>
            <person name="Alvarez S."/>
            <person name="Giguere S."/>
            <person name="Vazquez-Boland J.A."/>
        </authorList>
    </citation>
    <scope>NUCLEOTIDE SEQUENCE [LARGE SCALE GENOMIC DNA]</scope>
    <source>
        <strain evidence="2 3">PAM1271</strain>
    </source>
</reference>
<dbReference type="EMBL" id="WUXD01000002">
    <property type="protein sequence ID" value="MBM4627318.1"/>
    <property type="molecule type" value="Genomic_DNA"/>
</dbReference>
<proteinExistence type="predicted"/>
<dbReference type="RefSeq" id="WP_022593540.1">
    <property type="nucleotide sequence ID" value="NZ_AP025268.1"/>
</dbReference>
<name>A0AAE5INP7_RHOHA</name>
<protein>
    <submittedName>
        <fullName evidence="2">Uncharacterized protein</fullName>
    </submittedName>
</protein>
<gene>
    <name evidence="2" type="ORF">A5N68_20600</name>
    <name evidence="1" type="ORF">GS453_10565</name>
</gene>
<accession>A0AAE5INP7</accession>
<organism evidence="2 3">
    <name type="scientific">Rhodococcus hoagii</name>
    <name type="common">Corynebacterium equii</name>
    <dbReference type="NCBI Taxonomy" id="43767"/>
    <lineage>
        <taxon>Bacteria</taxon>
        <taxon>Bacillati</taxon>
        <taxon>Actinomycetota</taxon>
        <taxon>Actinomycetes</taxon>
        <taxon>Mycobacteriales</taxon>
        <taxon>Nocardiaceae</taxon>
        <taxon>Prescottella</taxon>
    </lineage>
</organism>
<dbReference type="Proteomes" id="UP000738270">
    <property type="component" value="Unassembled WGS sequence"/>
</dbReference>
<dbReference type="AlphaFoldDB" id="A0AAE5INP7"/>
<evidence type="ECO:0000313" key="1">
    <source>
        <dbReference type="EMBL" id="MBM4627318.1"/>
    </source>
</evidence>
<evidence type="ECO:0000313" key="3">
    <source>
        <dbReference type="Proteomes" id="UP000193518"/>
    </source>
</evidence>
<comment type="caution">
    <text evidence="2">The sequence shown here is derived from an EMBL/GenBank/DDBJ whole genome shotgun (WGS) entry which is preliminary data.</text>
</comment>